<accession>A0A8T0E040</accession>
<name>A0A8T0E040_ARGBR</name>
<dbReference type="AlphaFoldDB" id="A0A8T0E040"/>
<dbReference type="Proteomes" id="UP000807504">
    <property type="component" value="Unassembled WGS sequence"/>
</dbReference>
<sequence>MPSAQCQFPSNYTSFVLCIDISHQKHTNKMLNKGINKGRDFDPCRVGPDYLTEHGHHGRSMPFNIILHEKQRNQQGRRDFDQCERPSAMFSSTPTPVRYGPIKLSQKTHIKSRLNKGINKRREISTHDEAAAPSPVPSHGTRWVYASTSLTRTHINTMLIIGQQWSPDEISIHDERERPASRAT</sequence>
<proteinExistence type="predicted"/>
<reference evidence="2" key="1">
    <citation type="journal article" date="2020" name="bioRxiv">
        <title>Chromosome-level reference genome of the European wasp spider Argiope bruennichi: a resource for studies on range expansion and evolutionary adaptation.</title>
        <authorList>
            <person name="Sheffer M.M."/>
            <person name="Hoppe A."/>
            <person name="Krehenwinkel H."/>
            <person name="Uhl G."/>
            <person name="Kuss A.W."/>
            <person name="Jensen L."/>
            <person name="Jensen C."/>
            <person name="Gillespie R.G."/>
            <person name="Hoff K.J."/>
            <person name="Prost S."/>
        </authorList>
    </citation>
    <scope>NUCLEOTIDE SEQUENCE</scope>
</reference>
<evidence type="ECO:0000313" key="3">
    <source>
        <dbReference type="Proteomes" id="UP000807504"/>
    </source>
</evidence>
<keyword evidence="3" id="KW-1185">Reference proteome</keyword>
<comment type="caution">
    <text evidence="2">The sequence shown here is derived from an EMBL/GenBank/DDBJ whole genome shotgun (WGS) entry which is preliminary data.</text>
</comment>
<protein>
    <submittedName>
        <fullName evidence="2">Uncharacterized protein</fullName>
    </submittedName>
</protein>
<gene>
    <name evidence="2" type="ORF">HNY73_021770</name>
</gene>
<feature type="compositionally biased region" description="Basic and acidic residues" evidence="1">
    <location>
        <begin position="120"/>
        <end position="130"/>
    </location>
</feature>
<evidence type="ECO:0000313" key="2">
    <source>
        <dbReference type="EMBL" id="KAF8763599.1"/>
    </source>
</evidence>
<dbReference type="EMBL" id="JABXBU010002231">
    <property type="protein sequence ID" value="KAF8763599.1"/>
    <property type="molecule type" value="Genomic_DNA"/>
</dbReference>
<organism evidence="2 3">
    <name type="scientific">Argiope bruennichi</name>
    <name type="common">Wasp spider</name>
    <name type="synonym">Aranea bruennichi</name>
    <dbReference type="NCBI Taxonomy" id="94029"/>
    <lineage>
        <taxon>Eukaryota</taxon>
        <taxon>Metazoa</taxon>
        <taxon>Ecdysozoa</taxon>
        <taxon>Arthropoda</taxon>
        <taxon>Chelicerata</taxon>
        <taxon>Arachnida</taxon>
        <taxon>Araneae</taxon>
        <taxon>Araneomorphae</taxon>
        <taxon>Entelegynae</taxon>
        <taxon>Araneoidea</taxon>
        <taxon>Araneidae</taxon>
        <taxon>Argiope</taxon>
    </lineage>
</organism>
<feature type="region of interest" description="Disordered" evidence="1">
    <location>
        <begin position="120"/>
        <end position="139"/>
    </location>
</feature>
<reference evidence="2" key="2">
    <citation type="submission" date="2020-06" db="EMBL/GenBank/DDBJ databases">
        <authorList>
            <person name="Sheffer M."/>
        </authorList>
    </citation>
    <scope>NUCLEOTIDE SEQUENCE</scope>
</reference>
<evidence type="ECO:0000256" key="1">
    <source>
        <dbReference type="SAM" id="MobiDB-lite"/>
    </source>
</evidence>